<organism evidence="2 3">
    <name type="scientific">Diploscapter pachys</name>
    <dbReference type="NCBI Taxonomy" id="2018661"/>
    <lineage>
        <taxon>Eukaryota</taxon>
        <taxon>Metazoa</taxon>
        <taxon>Ecdysozoa</taxon>
        <taxon>Nematoda</taxon>
        <taxon>Chromadorea</taxon>
        <taxon>Rhabditida</taxon>
        <taxon>Rhabditina</taxon>
        <taxon>Rhabditomorpha</taxon>
        <taxon>Rhabditoidea</taxon>
        <taxon>Rhabditidae</taxon>
        <taxon>Diploscapter</taxon>
    </lineage>
</organism>
<keyword evidence="1" id="KW-1133">Transmembrane helix</keyword>
<proteinExistence type="predicted"/>
<reference evidence="2 3" key="1">
    <citation type="journal article" date="2017" name="Curr. Biol.">
        <title>Genome architecture and evolution of a unichromosomal asexual nematode.</title>
        <authorList>
            <person name="Fradin H."/>
            <person name="Zegar C."/>
            <person name="Gutwein M."/>
            <person name="Lucas J."/>
            <person name="Kovtun M."/>
            <person name="Corcoran D."/>
            <person name="Baugh L.R."/>
            <person name="Kiontke K."/>
            <person name="Gunsalus K."/>
            <person name="Fitch D.H."/>
            <person name="Piano F."/>
        </authorList>
    </citation>
    <scope>NUCLEOTIDE SEQUENCE [LARGE SCALE GENOMIC DNA]</scope>
    <source>
        <strain evidence="2">PF1309</strain>
    </source>
</reference>
<dbReference type="OrthoDB" id="5796826at2759"/>
<keyword evidence="1" id="KW-0812">Transmembrane</keyword>
<evidence type="ECO:0000256" key="1">
    <source>
        <dbReference type="SAM" id="Phobius"/>
    </source>
</evidence>
<name>A0A2A2JQF2_9BILA</name>
<dbReference type="AlphaFoldDB" id="A0A2A2JQF2"/>
<sequence>MYLNCHSFLPIVYYSFLMVGVLPSFLYARGVSRRKPLFEMRAKDEPIKETPCEIPNFIEKLEPALKHRTILQSLPMAERARLMKSPIQCEEPYEPKFYPRKIRRRMRKLWAMPKKNNDCWEKHRRTKLLLLNLPVTFNSFRQHSAFMCAVPHFIDRLEQDLQKQLYEIWKGYKKGQECAARVEKQLILLQKNDISLRSFQMPPPSMFRRYEIIHKLRRASFAK</sequence>
<gene>
    <name evidence="2" type="ORF">WR25_03260</name>
</gene>
<accession>A0A2A2JQF2</accession>
<feature type="transmembrane region" description="Helical" evidence="1">
    <location>
        <begin position="12"/>
        <end position="31"/>
    </location>
</feature>
<keyword evidence="3" id="KW-1185">Reference proteome</keyword>
<evidence type="ECO:0000313" key="2">
    <source>
        <dbReference type="EMBL" id="PAV63873.1"/>
    </source>
</evidence>
<evidence type="ECO:0000313" key="3">
    <source>
        <dbReference type="Proteomes" id="UP000218231"/>
    </source>
</evidence>
<dbReference type="Proteomes" id="UP000218231">
    <property type="component" value="Unassembled WGS sequence"/>
</dbReference>
<keyword evidence="1" id="KW-0472">Membrane</keyword>
<dbReference type="EMBL" id="LIAE01010291">
    <property type="protein sequence ID" value="PAV63873.1"/>
    <property type="molecule type" value="Genomic_DNA"/>
</dbReference>
<comment type="caution">
    <text evidence="2">The sequence shown here is derived from an EMBL/GenBank/DDBJ whole genome shotgun (WGS) entry which is preliminary data.</text>
</comment>
<protein>
    <submittedName>
        <fullName evidence="2">Uncharacterized protein</fullName>
    </submittedName>
</protein>